<dbReference type="EMBL" id="PCQL01000008">
    <property type="protein sequence ID" value="PRC19613.1"/>
    <property type="molecule type" value="Genomic_DNA"/>
</dbReference>
<evidence type="ECO:0000313" key="2">
    <source>
        <dbReference type="EMBL" id="PRC19613.1"/>
    </source>
</evidence>
<name>A0A2S9EUK7_9PSED</name>
<dbReference type="InterPro" id="IPR047675">
    <property type="entry name" value="Putative_zinc-bd"/>
</dbReference>
<dbReference type="NCBIfam" id="NF041373">
    <property type="entry name" value="HGG_STG"/>
    <property type="match status" value="1"/>
</dbReference>
<keyword evidence="3" id="KW-1185">Reference proteome</keyword>
<comment type="caution">
    <text evidence="2">The sequence shown here is derived from an EMBL/GenBank/DDBJ whole genome shotgun (WGS) entry which is preliminary data.</text>
</comment>
<feature type="region of interest" description="Disordered" evidence="1">
    <location>
        <begin position="106"/>
        <end position="133"/>
    </location>
</feature>
<reference evidence="2 3" key="1">
    <citation type="submission" date="2017-09" db="EMBL/GenBank/DDBJ databases">
        <title>Genomic, metabolic, and phenotypic characteristics of bacterial isolates from the natural microbiome of the model nematode Caenorhabditis elegans.</title>
        <authorList>
            <person name="Zimmermann J."/>
            <person name="Obeng N."/>
            <person name="Yang W."/>
            <person name="Obeng O."/>
            <person name="Kissoyan K."/>
            <person name="Pees B."/>
            <person name="Dirksen P."/>
            <person name="Hoppner M."/>
            <person name="Franke A."/>
            <person name="Rosenstiel P."/>
            <person name="Leippe M."/>
            <person name="Dierking K."/>
            <person name="Kaleta C."/>
            <person name="Schulenburg H."/>
        </authorList>
    </citation>
    <scope>NUCLEOTIDE SEQUENCE [LARGE SCALE GENOMIC DNA]</scope>
    <source>
        <strain evidence="2 3">MYb117</strain>
    </source>
</reference>
<dbReference type="RefSeq" id="WP_105696496.1">
    <property type="nucleotide sequence ID" value="NZ_CP159260.1"/>
</dbReference>
<accession>A0A2S9EUK7</accession>
<evidence type="ECO:0000313" key="3">
    <source>
        <dbReference type="Proteomes" id="UP000238045"/>
    </source>
</evidence>
<dbReference type="Proteomes" id="UP000238045">
    <property type="component" value="Unassembled WGS sequence"/>
</dbReference>
<feature type="region of interest" description="Disordered" evidence="1">
    <location>
        <begin position="1"/>
        <end position="20"/>
    </location>
</feature>
<protein>
    <submittedName>
        <fullName evidence="2">Uncharacterized protein</fullName>
    </submittedName>
</protein>
<sequence>MALCGAKKRSNGEPCKRHAVPGSSRCKLHGGAAAKANKGNQHARKHGIYSDTLTADEHGLWDDIGIGTLDDDIKIAKLQLRRALMAQAKAESGDGLVLDMESIHTQATDPVDEGEPAQEPGRPSMTTQRRRQGYEDIINRLLGRIGDLESKRADMIKKLDPEDDGPLPQRIEVVVTDARRPNAEP</sequence>
<organism evidence="2 3">
    <name type="scientific">Pseudomonas poae</name>
    <dbReference type="NCBI Taxonomy" id="200451"/>
    <lineage>
        <taxon>Bacteria</taxon>
        <taxon>Pseudomonadati</taxon>
        <taxon>Pseudomonadota</taxon>
        <taxon>Gammaproteobacteria</taxon>
        <taxon>Pseudomonadales</taxon>
        <taxon>Pseudomonadaceae</taxon>
        <taxon>Pseudomonas</taxon>
    </lineage>
</organism>
<gene>
    <name evidence="2" type="ORF">CQZ99_09705</name>
</gene>
<proteinExistence type="predicted"/>
<evidence type="ECO:0000256" key="1">
    <source>
        <dbReference type="SAM" id="MobiDB-lite"/>
    </source>
</evidence>
<dbReference type="AlphaFoldDB" id="A0A2S9EUK7"/>